<sequence length="281" mass="29610">MALIASGYSDVSSLNYFTTPPAVGVISDYINNPNYTIGQQVNLEWQTYITVGVSLWLYQVASTWEYAAIFKGQYPVPTTYAWTVSNLDFALANGTGDNDPAPGCFSHFFNILEADSSTPGDSSSASTSALTTSTSSPASSTAATSTNASPSAATTLSPSASPPDAAPAQQSSSLSSRAKAGIGVGIGLGAAGILVGALIWFIRRKRSALRQKQPSPPFTQQVDRYHDNGAASRRDELPQYEKRQPLAGEEATHEMPVNGQRHELGGPDVHELGGTTSEIVC</sequence>
<evidence type="ECO:0000256" key="6">
    <source>
        <dbReference type="SAM" id="Phobius"/>
    </source>
</evidence>
<reference evidence="7" key="1">
    <citation type="submission" date="2023-07" db="EMBL/GenBank/DDBJ databases">
        <title>Black Yeasts Isolated from many extreme environments.</title>
        <authorList>
            <person name="Coleine C."/>
            <person name="Stajich J.E."/>
            <person name="Selbmann L."/>
        </authorList>
    </citation>
    <scope>NUCLEOTIDE SEQUENCE</scope>
    <source>
        <strain evidence="7">CCFEE 5485</strain>
    </source>
</reference>
<evidence type="ECO:0008006" key="9">
    <source>
        <dbReference type="Google" id="ProtNLM"/>
    </source>
</evidence>
<feature type="compositionally biased region" description="Basic and acidic residues" evidence="5">
    <location>
        <begin position="260"/>
        <end position="271"/>
    </location>
</feature>
<accession>A0AAE0TS80</accession>
<keyword evidence="4 6" id="KW-0472">Membrane</keyword>
<evidence type="ECO:0000313" key="8">
    <source>
        <dbReference type="Proteomes" id="UP001274830"/>
    </source>
</evidence>
<evidence type="ECO:0000313" key="7">
    <source>
        <dbReference type="EMBL" id="KAK3669736.1"/>
    </source>
</evidence>
<feature type="region of interest" description="Disordered" evidence="5">
    <location>
        <begin position="209"/>
        <end position="281"/>
    </location>
</feature>
<feature type="compositionally biased region" description="Basic and acidic residues" evidence="5">
    <location>
        <begin position="223"/>
        <end position="244"/>
    </location>
</feature>
<organism evidence="7 8">
    <name type="scientific">Recurvomyces mirabilis</name>
    <dbReference type="NCBI Taxonomy" id="574656"/>
    <lineage>
        <taxon>Eukaryota</taxon>
        <taxon>Fungi</taxon>
        <taxon>Dikarya</taxon>
        <taxon>Ascomycota</taxon>
        <taxon>Pezizomycotina</taxon>
        <taxon>Dothideomycetes</taxon>
        <taxon>Dothideomycetidae</taxon>
        <taxon>Mycosphaerellales</taxon>
        <taxon>Teratosphaeriaceae</taxon>
        <taxon>Recurvomyces</taxon>
    </lineage>
</organism>
<dbReference type="PANTHER" id="PTHR15549">
    <property type="entry name" value="PAIRED IMMUNOGLOBULIN-LIKE TYPE 2 RECEPTOR"/>
    <property type="match status" value="1"/>
</dbReference>
<evidence type="ECO:0000256" key="4">
    <source>
        <dbReference type="ARBA" id="ARBA00023136"/>
    </source>
</evidence>
<protein>
    <recommendedName>
        <fullName evidence="9">Mid2 domain-containing protein</fullName>
    </recommendedName>
</protein>
<feature type="compositionally biased region" description="Polar residues" evidence="5">
    <location>
        <begin position="210"/>
        <end position="222"/>
    </location>
</feature>
<evidence type="ECO:0000256" key="1">
    <source>
        <dbReference type="ARBA" id="ARBA00004167"/>
    </source>
</evidence>
<dbReference type="InterPro" id="IPR051694">
    <property type="entry name" value="Immunoregulatory_rcpt-like"/>
</dbReference>
<proteinExistence type="predicted"/>
<comment type="caution">
    <text evidence="7">The sequence shown here is derived from an EMBL/GenBank/DDBJ whole genome shotgun (WGS) entry which is preliminary data.</text>
</comment>
<dbReference type="AlphaFoldDB" id="A0AAE0TS80"/>
<keyword evidence="2 6" id="KW-0812">Transmembrane</keyword>
<keyword evidence="3 6" id="KW-1133">Transmembrane helix</keyword>
<gene>
    <name evidence="7" type="ORF">LTR78_010364</name>
</gene>
<dbReference type="EMBL" id="JAUTXT010000073">
    <property type="protein sequence ID" value="KAK3669736.1"/>
    <property type="molecule type" value="Genomic_DNA"/>
</dbReference>
<dbReference type="GO" id="GO:0071944">
    <property type="term" value="C:cell periphery"/>
    <property type="evidence" value="ECO:0007669"/>
    <property type="project" value="UniProtKB-ARBA"/>
</dbReference>
<evidence type="ECO:0000256" key="3">
    <source>
        <dbReference type="ARBA" id="ARBA00022989"/>
    </source>
</evidence>
<keyword evidence="8" id="KW-1185">Reference proteome</keyword>
<dbReference type="Proteomes" id="UP001274830">
    <property type="component" value="Unassembled WGS sequence"/>
</dbReference>
<evidence type="ECO:0000256" key="5">
    <source>
        <dbReference type="SAM" id="MobiDB-lite"/>
    </source>
</evidence>
<dbReference type="GO" id="GO:0016020">
    <property type="term" value="C:membrane"/>
    <property type="evidence" value="ECO:0007669"/>
    <property type="project" value="UniProtKB-SubCell"/>
</dbReference>
<comment type="subcellular location">
    <subcellularLocation>
        <location evidence="1">Membrane</location>
        <topology evidence="1">Single-pass membrane protein</topology>
    </subcellularLocation>
</comment>
<feature type="transmembrane region" description="Helical" evidence="6">
    <location>
        <begin position="180"/>
        <end position="202"/>
    </location>
</feature>
<evidence type="ECO:0000256" key="2">
    <source>
        <dbReference type="ARBA" id="ARBA00022692"/>
    </source>
</evidence>
<dbReference type="PANTHER" id="PTHR15549:SF33">
    <property type="entry name" value="MEMBRANE PROTEIN WSC4, PUTATIVE (AFU_ORTHOLOGUE AFUA_5G09020)-RELATED"/>
    <property type="match status" value="1"/>
</dbReference>
<name>A0AAE0TS80_9PEZI</name>
<feature type="compositionally biased region" description="Low complexity" evidence="5">
    <location>
        <begin position="120"/>
        <end position="159"/>
    </location>
</feature>
<feature type="region of interest" description="Disordered" evidence="5">
    <location>
        <begin position="120"/>
        <end position="172"/>
    </location>
</feature>